<feature type="compositionally biased region" description="Basic and acidic residues" evidence="1">
    <location>
        <begin position="859"/>
        <end position="868"/>
    </location>
</feature>
<feature type="compositionally biased region" description="Basic and acidic residues" evidence="1">
    <location>
        <begin position="564"/>
        <end position="581"/>
    </location>
</feature>
<feature type="region of interest" description="Disordered" evidence="1">
    <location>
        <begin position="281"/>
        <end position="498"/>
    </location>
</feature>
<comment type="caution">
    <text evidence="2">The sequence shown here is derived from an EMBL/GenBank/DDBJ whole genome shotgun (WGS) entry which is preliminary data.</text>
</comment>
<feature type="compositionally biased region" description="Polar residues" evidence="1">
    <location>
        <begin position="400"/>
        <end position="411"/>
    </location>
</feature>
<feature type="compositionally biased region" description="Polar residues" evidence="1">
    <location>
        <begin position="733"/>
        <end position="746"/>
    </location>
</feature>
<feature type="compositionally biased region" description="Polar residues" evidence="1">
    <location>
        <begin position="600"/>
        <end position="610"/>
    </location>
</feature>
<feature type="compositionally biased region" description="Polar residues" evidence="1">
    <location>
        <begin position="296"/>
        <end position="313"/>
    </location>
</feature>
<gene>
    <name evidence="2" type="ORF">N0V83_003246</name>
</gene>
<organism evidence="2 3">
    <name type="scientific">Neocucurbitaria cava</name>
    <dbReference type="NCBI Taxonomy" id="798079"/>
    <lineage>
        <taxon>Eukaryota</taxon>
        <taxon>Fungi</taxon>
        <taxon>Dikarya</taxon>
        <taxon>Ascomycota</taxon>
        <taxon>Pezizomycotina</taxon>
        <taxon>Dothideomycetes</taxon>
        <taxon>Pleosporomycetidae</taxon>
        <taxon>Pleosporales</taxon>
        <taxon>Pleosporineae</taxon>
        <taxon>Cucurbitariaceae</taxon>
        <taxon>Neocucurbitaria</taxon>
    </lineage>
</organism>
<feature type="compositionally biased region" description="Basic and acidic residues" evidence="1">
    <location>
        <begin position="95"/>
        <end position="111"/>
    </location>
</feature>
<feature type="compositionally biased region" description="Basic and acidic residues" evidence="1">
    <location>
        <begin position="828"/>
        <end position="838"/>
    </location>
</feature>
<keyword evidence="3" id="KW-1185">Reference proteome</keyword>
<feature type="region of interest" description="Disordered" evidence="1">
    <location>
        <begin position="529"/>
        <end position="610"/>
    </location>
</feature>
<dbReference type="AlphaFoldDB" id="A0A9W8YE73"/>
<feature type="region of interest" description="Disordered" evidence="1">
    <location>
        <begin position="95"/>
        <end position="229"/>
    </location>
</feature>
<reference evidence="2" key="1">
    <citation type="submission" date="2022-10" db="EMBL/GenBank/DDBJ databases">
        <title>Tapping the CABI collections for fungal endophytes: first genome assemblies for Collariella, Neodidymelliopsis, Ascochyta clinopodiicola, Didymella pomorum, Didymosphaeria variabile, Neocosmospora piperis and Neocucurbitaria cava.</title>
        <authorList>
            <person name="Hill R."/>
        </authorList>
    </citation>
    <scope>NUCLEOTIDE SEQUENCE</scope>
    <source>
        <strain evidence="2">IMI 356814</strain>
    </source>
</reference>
<sequence length="1065" mass="116134">MDLTSDPPADFDDPELPSSVYGGELFGELFGDDMPRLQVPLWTLEEVGYTYDAPMVHSDGRIEGGLHSPNYYAYSPDPGSWEDGLQAIESFDWYGTKDSKQDGSGREDKRASLGGVMQSGATVDRAPVALDESSLVSGSEAMNVQRQSLRADTEPRSLVPGVNIDSQLTENSAELQQSDASNTALDSPSWISSLPFENDGISPTTDSENDAGLHPKSARIDTQQPNSPDIMDIDIVPSIIESTHLVMNDERDSTKSSTAHIDISFKQGLAQGNGPVMARKRVQNGKEEDITVDVNELNTGRKPSTPMSPTQAASRGHAVQEPLQPTILPFNIPTQSPTATESSNEESIPNESFFDKERNPMLPKRATEPQNKSDEVVTPYPTANNVATAQPLPLARENSKSGGTSQIQMSDAVSLGVFPEEPRRRPFRPFQPKHQSTRQLHQDGEVLQRDHPARRQRLLHRQVRGPQRLAHLVPPDSRLRRRSTAQLHSAPRAHPTRLLADDAVPALADDTNPSPGHQWQTQLQKAVTDVSSDDCSDSELSADGSCDEIDPDDECEGLPAVASKDNKEVQKLGVQTKEKPSQGHQLTSSRLSHLTPGKYSRSSLEQAPTSVQGLKDVSIIGSEAKQQKRDDDNYIDMTERYSDVDVLDVPEMLNPAHSGNTTPKEPRVRKVVSARELLNLIDHTPKSNMRNRRTKNEVFSPTPSFHDDLSESLSSDTDAENASALVEHRVSTAAPNSKTDVSTNAQSERKKRSSSVISMKMRSPAFKKPKTVPVKKAGRGRKATSSNGEEEEQGLPSAADFGPRKLWKVVTASTPSKNKGSQPTKTGKVSEETDHKAETGPLTEHLHPLHVPYGKRRTRSDTKYEESKSSAPTSTFGSHHELTTDLNSAKASTEHPEDSGDELADDWSHSAVANAKARNKAKAKTKSKGPAANARVLSLQPSRANTPAMSVASTSSTAATNKYGFTPPRGRRTRSSISTGTGATTTPAASPTRKPRFVPFLPKLKATTRGKARKSDGDASAATADEPDRRTTRRASALAEEIRKKEKDENVKLRLRGRDKDGKKK</sequence>
<name>A0A9W8YE73_9PLEO</name>
<feature type="compositionally biased region" description="Acidic residues" evidence="1">
    <location>
        <begin position="545"/>
        <end position="556"/>
    </location>
</feature>
<feature type="compositionally biased region" description="Low complexity" evidence="1">
    <location>
        <begin position="975"/>
        <end position="992"/>
    </location>
</feature>
<feature type="compositionally biased region" description="Polar residues" evidence="1">
    <location>
        <begin position="134"/>
        <end position="148"/>
    </location>
</feature>
<protein>
    <submittedName>
        <fullName evidence="2">Uncharacterized protein</fullName>
    </submittedName>
</protein>
<evidence type="ECO:0000256" key="1">
    <source>
        <dbReference type="SAM" id="MobiDB-lite"/>
    </source>
</evidence>
<feature type="compositionally biased region" description="Low complexity" evidence="1">
    <location>
        <begin position="946"/>
        <end position="960"/>
    </location>
</feature>
<feature type="compositionally biased region" description="Basic and acidic residues" evidence="1">
    <location>
        <begin position="440"/>
        <end position="453"/>
    </location>
</feature>
<feature type="compositionally biased region" description="Polar residues" evidence="1">
    <location>
        <begin position="164"/>
        <end position="192"/>
    </location>
</feature>
<accession>A0A9W8YE73</accession>
<evidence type="ECO:0000313" key="2">
    <source>
        <dbReference type="EMBL" id="KAJ4372955.1"/>
    </source>
</evidence>
<feature type="compositionally biased region" description="Polar residues" evidence="1">
    <location>
        <begin position="582"/>
        <end position="592"/>
    </location>
</feature>
<feature type="compositionally biased region" description="Low complexity" evidence="1">
    <location>
        <begin position="341"/>
        <end position="352"/>
    </location>
</feature>
<feature type="compositionally biased region" description="Basic residues" evidence="1">
    <location>
        <begin position="454"/>
        <end position="463"/>
    </location>
</feature>
<feature type="region of interest" description="Disordered" evidence="1">
    <location>
        <begin position="686"/>
        <end position="1065"/>
    </location>
</feature>
<evidence type="ECO:0000313" key="3">
    <source>
        <dbReference type="Proteomes" id="UP001140560"/>
    </source>
</evidence>
<feature type="compositionally biased region" description="Basic residues" evidence="1">
    <location>
        <begin position="917"/>
        <end position="927"/>
    </location>
</feature>
<dbReference type="Proteomes" id="UP001140560">
    <property type="component" value="Unassembled WGS sequence"/>
</dbReference>
<feature type="compositionally biased region" description="Basic and acidic residues" evidence="1">
    <location>
        <begin position="353"/>
        <end position="375"/>
    </location>
</feature>
<dbReference type="OrthoDB" id="3801566at2759"/>
<proteinExistence type="predicted"/>
<feature type="compositionally biased region" description="Basic and acidic residues" evidence="1">
    <location>
        <begin position="1040"/>
        <end position="1065"/>
    </location>
</feature>
<feature type="compositionally biased region" description="Polar residues" evidence="1">
    <location>
        <begin position="811"/>
        <end position="827"/>
    </location>
</feature>
<dbReference type="EMBL" id="JAPEUY010000005">
    <property type="protein sequence ID" value="KAJ4372955.1"/>
    <property type="molecule type" value="Genomic_DNA"/>
</dbReference>